<dbReference type="EMBL" id="UOFL01000039">
    <property type="protein sequence ID" value="VAW73007.1"/>
    <property type="molecule type" value="Genomic_DNA"/>
</dbReference>
<gene>
    <name evidence="2" type="ORF">MNBD_GAMMA12-2289</name>
</gene>
<protein>
    <submittedName>
        <fullName evidence="2">Uncharacterized protein</fullName>
    </submittedName>
</protein>
<feature type="compositionally biased region" description="Basic and acidic residues" evidence="1">
    <location>
        <begin position="166"/>
        <end position="180"/>
    </location>
</feature>
<dbReference type="AlphaFoldDB" id="A0A3B0YBR2"/>
<accession>A0A3B0YBR2</accession>
<organism evidence="2">
    <name type="scientific">hydrothermal vent metagenome</name>
    <dbReference type="NCBI Taxonomy" id="652676"/>
    <lineage>
        <taxon>unclassified sequences</taxon>
        <taxon>metagenomes</taxon>
        <taxon>ecological metagenomes</taxon>
    </lineage>
</organism>
<name>A0A3B0YBR2_9ZZZZ</name>
<evidence type="ECO:0000256" key="1">
    <source>
        <dbReference type="SAM" id="MobiDB-lite"/>
    </source>
</evidence>
<proteinExistence type="predicted"/>
<sequence>MGGIAVTGGSSINRKTAKQGSYTIYFRDQDGYVVRYHGRRSFARMAKSAAFQSRRFDSKVIDFNWTANDGRTRAQNIKNSKKDEAARIWAHDAGPQLNLDNGRTAELKGNTVNVNIYGGQEPTGRNYNGVFTAIKYLYWAGEAIRNPASIQGWPLSVSKPSPDGHPSYDPKSKAQRDRMATKSKTY</sequence>
<feature type="region of interest" description="Disordered" evidence="1">
    <location>
        <begin position="155"/>
        <end position="186"/>
    </location>
</feature>
<reference evidence="2" key="1">
    <citation type="submission" date="2018-06" db="EMBL/GenBank/DDBJ databases">
        <authorList>
            <person name="Zhirakovskaya E."/>
        </authorList>
    </citation>
    <scope>NUCLEOTIDE SEQUENCE</scope>
</reference>
<evidence type="ECO:0000313" key="2">
    <source>
        <dbReference type="EMBL" id="VAW73007.1"/>
    </source>
</evidence>